<dbReference type="InterPro" id="IPR042098">
    <property type="entry name" value="TauD-like_sf"/>
</dbReference>
<dbReference type="GeneID" id="90073284"/>
<organism evidence="3 4">
    <name type="scientific">Saccharomycopsis crataegensis</name>
    <dbReference type="NCBI Taxonomy" id="43959"/>
    <lineage>
        <taxon>Eukaryota</taxon>
        <taxon>Fungi</taxon>
        <taxon>Dikarya</taxon>
        <taxon>Ascomycota</taxon>
        <taxon>Saccharomycotina</taxon>
        <taxon>Saccharomycetes</taxon>
        <taxon>Saccharomycopsidaceae</taxon>
        <taxon>Saccharomycopsis</taxon>
    </lineage>
</organism>
<protein>
    <recommendedName>
        <fullName evidence="2">TauD/TfdA-like domain-containing protein</fullName>
    </recommendedName>
</protein>
<gene>
    <name evidence="3" type="ORF">DASC09_026300</name>
</gene>
<reference evidence="3 4" key="1">
    <citation type="journal article" date="2023" name="Elife">
        <title>Identification of key yeast species and microbe-microbe interactions impacting larval growth of Drosophila in the wild.</title>
        <authorList>
            <person name="Mure A."/>
            <person name="Sugiura Y."/>
            <person name="Maeda R."/>
            <person name="Honda K."/>
            <person name="Sakurai N."/>
            <person name="Takahashi Y."/>
            <person name="Watada M."/>
            <person name="Katoh T."/>
            <person name="Gotoh A."/>
            <person name="Gotoh Y."/>
            <person name="Taniguchi I."/>
            <person name="Nakamura K."/>
            <person name="Hayashi T."/>
            <person name="Katayama T."/>
            <person name="Uemura T."/>
            <person name="Hattori Y."/>
        </authorList>
    </citation>
    <scope>NUCLEOTIDE SEQUENCE [LARGE SCALE GENOMIC DNA]</scope>
    <source>
        <strain evidence="3 4">SC-9</strain>
    </source>
</reference>
<dbReference type="PANTHER" id="PTHR10696">
    <property type="entry name" value="GAMMA-BUTYROBETAINE HYDROXYLASE-RELATED"/>
    <property type="match status" value="1"/>
</dbReference>
<dbReference type="Pfam" id="PF02668">
    <property type="entry name" value="TauD"/>
    <property type="match status" value="1"/>
</dbReference>
<dbReference type="GO" id="GO:0016491">
    <property type="term" value="F:oxidoreductase activity"/>
    <property type="evidence" value="ECO:0007669"/>
    <property type="project" value="UniProtKB-KW"/>
</dbReference>
<dbReference type="InterPro" id="IPR050411">
    <property type="entry name" value="AlphaKG_dependent_hydroxylases"/>
</dbReference>
<feature type="domain" description="TauD/TfdA-like" evidence="2">
    <location>
        <begin position="42"/>
        <end position="339"/>
    </location>
</feature>
<dbReference type="PANTHER" id="PTHR10696:SF21">
    <property type="entry name" value="TAUD_TFDA-LIKE DOMAIN-CONTAINING PROTEIN"/>
    <property type="match status" value="1"/>
</dbReference>
<name>A0AAV5QK20_9ASCO</name>
<proteinExistence type="predicted"/>
<comment type="caution">
    <text evidence="3">The sequence shown here is derived from an EMBL/GenBank/DDBJ whole genome shotgun (WGS) entry which is preliminary data.</text>
</comment>
<dbReference type="InterPro" id="IPR003819">
    <property type="entry name" value="TauD/TfdA-like"/>
</dbReference>
<dbReference type="Gene3D" id="3.60.130.10">
    <property type="entry name" value="Clavaminate synthase-like"/>
    <property type="match status" value="1"/>
</dbReference>
<evidence type="ECO:0000259" key="2">
    <source>
        <dbReference type="Pfam" id="PF02668"/>
    </source>
</evidence>
<dbReference type="EMBL" id="BTFZ01000006">
    <property type="protein sequence ID" value="GMM35305.1"/>
    <property type="molecule type" value="Genomic_DNA"/>
</dbReference>
<evidence type="ECO:0000313" key="4">
    <source>
        <dbReference type="Proteomes" id="UP001360560"/>
    </source>
</evidence>
<keyword evidence="4" id="KW-1185">Reference proteome</keyword>
<evidence type="ECO:0000256" key="1">
    <source>
        <dbReference type="ARBA" id="ARBA00023002"/>
    </source>
</evidence>
<dbReference type="SUPFAM" id="SSF51197">
    <property type="entry name" value="Clavaminate synthase-like"/>
    <property type="match status" value="1"/>
</dbReference>
<accession>A0AAV5QK20</accession>
<sequence length="360" mass="41767">MIEITRAPLPDAHIVNGKEFPALYNFKESGKDLDIFLRFLADKAKTGFFAKALADHGAIVLRDSGFIDPESLSKIVETISVNSNNKFFFQAGSTAQRSDIAKYITSANEGDPSINIHQHNEFSRFDTFPRNLFFICQDIDDSTIGGETPLVHGYEFFETLNKIYPQYVKDLAEKKLYFKQVWKYRSDNNTSWENKYCFGQDINPEDDIATKKEKAEKQASERITKDWEWDDDNNLVVHQHTVPIRYFSSKYREDNAKYPVFFNSLATYYYTQKHGKFSSTIQYDNKEDIPTEFLEAILENSIKLEYNHKWKKGDIAIVDNYQVSHGRLGWSNGSRKVVVSMWDDVEKLDYPAWVPGEHSK</sequence>
<dbReference type="Proteomes" id="UP001360560">
    <property type="component" value="Unassembled WGS sequence"/>
</dbReference>
<dbReference type="AlphaFoldDB" id="A0AAV5QK20"/>
<dbReference type="RefSeq" id="XP_064852305.1">
    <property type="nucleotide sequence ID" value="XM_064996233.1"/>
</dbReference>
<keyword evidence="1" id="KW-0560">Oxidoreductase</keyword>
<evidence type="ECO:0000313" key="3">
    <source>
        <dbReference type="EMBL" id="GMM35305.1"/>
    </source>
</evidence>